<dbReference type="EMBL" id="JABFTP020000185">
    <property type="protein sequence ID" value="KAL3286815.1"/>
    <property type="molecule type" value="Genomic_DNA"/>
</dbReference>
<evidence type="ECO:0000313" key="2">
    <source>
        <dbReference type="Proteomes" id="UP001516400"/>
    </source>
</evidence>
<gene>
    <name evidence="1" type="ORF">HHI36_001307</name>
</gene>
<proteinExistence type="predicted"/>
<comment type="caution">
    <text evidence="1">The sequence shown here is derived from an EMBL/GenBank/DDBJ whole genome shotgun (WGS) entry which is preliminary data.</text>
</comment>
<accession>A0ABD2P7F7</accession>
<name>A0ABD2P7F7_9CUCU</name>
<organism evidence="1 2">
    <name type="scientific">Cryptolaemus montrouzieri</name>
    <dbReference type="NCBI Taxonomy" id="559131"/>
    <lineage>
        <taxon>Eukaryota</taxon>
        <taxon>Metazoa</taxon>
        <taxon>Ecdysozoa</taxon>
        <taxon>Arthropoda</taxon>
        <taxon>Hexapoda</taxon>
        <taxon>Insecta</taxon>
        <taxon>Pterygota</taxon>
        <taxon>Neoptera</taxon>
        <taxon>Endopterygota</taxon>
        <taxon>Coleoptera</taxon>
        <taxon>Polyphaga</taxon>
        <taxon>Cucujiformia</taxon>
        <taxon>Coccinelloidea</taxon>
        <taxon>Coccinellidae</taxon>
        <taxon>Scymninae</taxon>
        <taxon>Scymnini</taxon>
        <taxon>Cryptolaemus</taxon>
    </lineage>
</organism>
<dbReference type="AlphaFoldDB" id="A0ABD2P7F7"/>
<evidence type="ECO:0000313" key="1">
    <source>
        <dbReference type="EMBL" id="KAL3286815.1"/>
    </source>
</evidence>
<keyword evidence="2" id="KW-1185">Reference proteome</keyword>
<sequence>MGAQGSERSVWELMRFYELRQYNGVRNAGDGILDLILSNLPCRVDRDMSPFLNEDKYHPALMCHLNLGSDSCVRLSRSSNFGALNFHKVDMATLCEDLQSEQFIVR</sequence>
<protein>
    <submittedName>
        <fullName evidence="1">Uncharacterized protein</fullName>
    </submittedName>
</protein>
<dbReference type="Proteomes" id="UP001516400">
    <property type="component" value="Unassembled WGS sequence"/>
</dbReference>
<reference evidence="1 2" key="1">
    <citation type="journal article" date="2021" name="BMC Biol.">
        <title>Horizontally acquired antibacterial genes associated with adaptive radiation of ladybird beetles.</title>
        <authorList>
            <person name="Li H.S."/>
            <person name="Tang X.F."/>
            <person name="Huang Y.H."/>
            <person name="Xu Z.Y."/>
            <person name="Chen M.L."/>
            <person name="Du X.Y."/>
            <person name="Qiu B.Y."/>
            <person name="Chen P.T."/>
            <person name="Zhang W."/>
            <person name="Slipinski A."/>
            <person name="Escalona H.E."/>
            <person name="Waterhouse R.M."/>
            <person name="Zwick A."/>
            <person name="Pang H."/>
        </authorList>
    </citation>
    <scope>NUCLEOTIDE SEQUENCE [LARGE SCALE GENOMIC DNA]</scope>
    <source>
        <strain evidence="1">SYSU2018</strain>
    </source>
</reference>